<protein>
    <submittedName>
        <fullName evidence="9">Type VII secretion integral membrane protein EccD</fullName>
    </submittedName>
</protein>
<organism evidence="9 10">
    <name type="scientific">Mycolicibacterium hippocampi</name>
    <dbReference type="NCBI Taxonomy" id="659824"/>
    <lineage>
        <taxon>Bacteria</taxon>
        <taxon>Bacillati</taxon>
        <taxon>Actinomycetota</taxon>
        <taxon>Actinomycetes</taxon>
        <taxon>Mycobacteriales</taxon>
        <taxon>Mycobacteriaceae</taxon>
        <taxon>Mycolicibacterium</taxon>
    </lineage>
</organism>
<sequence>MVIHVTGRQQPAAVDLVLPADCPVGELIPSVVDAAVGESVTTLHPQHWYLTRVGGDRIDTSLSLRENAVEDGDLILLDTAPPPTPYRTYGDPGDVVARVATETGGESARAAVLSPGVVVVALASGFLAVPDAPWPAAVLLTASCGLAVSILLLRLSCGDTAVLTGLAAATAAVATAGAVAVATSATLAVSGAVLTVLSLAGLSLAPKVTVVAAGLGPARSDIDDARAAFAHRILTGLVAGWSCAATIGVAAVAAQPQTSPAVAVLFAADVGLLLLLRQRSHVDTRRRLVSCAAGLCALLAAHTVAVRIAPEHAAWLGAAAVIAGVGVLRCRAGLLLSNPVVRQSVQAVEYLALAAVVPLAAWLTGVYGMVRELSLS</sequence>
<name>A0A7I9ZM48_9MYCO</name>
<keyword evidence="4 7" id="KW-0812">Transmembrane</keyword>
<evidence type="ECO:0000256" key="7">
    <source>
        <dbReference type="SAM" id="Phobius"/>
    </source>
</evidence>
<feature type="transmembrane region" description="Helical" evidence="7">
    <location>
        <begin position="160"/>
        <end position="181"/>
    </location>
</feature>
<evidence type="ECO:0000256" key="6">
    <source>
        <dbReference type="ARBA" id="ARBA00023136"/>
    </source>
</evidence>
<feature type="transmembrane region" description="Helical" evidence="7">
    <location>
        <begin position="288"/>
        <end position="309"/>
    </location>
</feature>
<reference evidence="9 10" key="1">
    <citation type="journal article" date="2019" name="Emerg. Microbes Infect.">
        <title>Comprehensive subspecies identification of 175 nontuberculous mycobacteria species based on 7547 genomic profiles.</title>
        <authorList>
            <person name="Matsumoto Y."/>
            <person name="Kinjo T."/>
            <person name="Motooka D."/>
            <person name="Nabeya D."/>
            <person name="Jung N."/>
            <person name="Uechi K."/>
            <person name="Horii T."/>
            <person name="Iida T."/>
            <person name="Fujita J."/>
            <person name="Nakamura S."/>
        </authorList>
    </citation>
    <scope>NUCLEOTIDE SEQUENCE [LARGE SCALE GENOMIC DNA]</scope>
    <source>
        <strain evidence="9 10">JCM 30996</strain>
    </source>
</reference>
<dbReference type="Pfam" id="PF19053">
    <property type="entry name" value="EccD"/>
    <property type="match status" value="1"/>
</dbReference>
<evidence type="ECO:0000313" key="10">
    <source>
        <dbReference type="Proteomes" id="UP000465304"/>
    </source>
</evidence>
<gene>
    <name evidence="9" type="ORF">MHIP_21710</name>
</gene>
<comment type="caution">
    <text evidence="9">The sequence shown here is derived from an EMBL/GenBank/DDBJ whole genome shotgun (WGS) entry which is preliminary data.</text>
</comment>
<dbReference type="GO" id="GO:0005886">
    <property type="term" value="C:plasma membrane"/>
    <property type="evidence" value="ECO:0007669"/>
    <property type="project" value="UniProtKB-SubCell"/>
</dbReference>
<dbReference type="Gene3D" id="3.10.20.90">
    <property type="entry name" value="Phosphatidylinositol 3-kinase Catalytic Subunit, Chain A, domain 1"/>
    <property type="match status" value="1"/>
</dbReference>
<evidence type="ECO:0000256" key="1">
    <source>
        <dbReference type="ARBA" id="ARBA00004651"/>
    </source>
</evidence>
<dbReference type="InterPro" id="IPR044049">
    <property type="entry name" value="EccD_transm"/>
</dbReference>
<comment type="similarity">
    <text evidence="2">Belongs to the EccD/Snm4 family.</text>
</comment>
<dbReference type="InterPro" id="IPR006707">
    <property type="entry name" value="T7SS_EccD"/>
</dbReference>
<evidence type="ECO:0000256" key="2">
    <source>
        <dbReference type="ARBA" id="ARBA00006162"/>
    </source>
</evidence>
<keyword evidence="3" id="KW-1003">Cell membrane</keyword>
<keyword evidence="6 7" id="KW-0472">Membrane</keyword>
<dbReference type="NCBIfam" id="TIGR03920">
    <property type="entry name" value="T7SS_EccD"/>
    <property type="match status" value="1"/>
</dbReference>
<keyword evidence="10" id="KW-1185">Reference proteome</keyword>
<evidence type="ECO:0000313" key="9">
    <source>
        <dbReference type="EMBL" id="GFH01688.1"/>
    </source>
</evidence>
<evidence type="ECO:0000256" key="3">
    <source>
        <dbReference type="ARBA" id="ARBA00022475"/>
    </source>
</evidence>
<evidence type="ECO:0000256" key="4">
    <source>
        <dbReference type="ARBA" id="ARBA00022692"/>
    </source>
</evidence>
<keyword evidence="5 7" id="KW-1133">Transmembrane helix</keyword>
<dbReference type="Proteomes" id="UP000465304">
    <property type="component" value="Unassembled WGS sequence"/>
</dbReference>
<comment type="subcellular location">
    <subcellularLocation>
        <location evidence="1">Cell membrane</location>
        <topology evidence="1">Multi-pass membrane protein</topology>
    </subcellularLocation>
</comment>
<proteinExistence type="inferred from homology"/>
<feature type="transmembrane region" description="Helical" evidence="7">
    <location>
        <begin position="315"/>
        <end position="336"/>
    </location>
</feature>
<feature type="domain" description="EccD-like transmembrane" evidence="8">
    <location>
        <begin position="96"/>
        <end position="373"/>
    </location>
</feature>
<feature type="transmembrane region" description="Helical" evidence="7">
    <location>
        <begin position="233"/>
        <end position="254"/>
    </location>
</feature>
<dbReference type="EMBL" id="BLLB01000002">
    <property type="protein sequence ID" value="GFH01688.1"/>
    <property type="molecule type" value="Genomic_DNA"/>
</dbReference>
<dbReference type="Pfam" id="PF08817">
    <property type="entry name" value="YukD"/>
    <property type="match status" value="1"/>
</dbReference>
<evidence type="ECO:0000256" key="5">
    <source>
        <dbReference type="ARBA" id="ARBA00022989"/>
    </source>
</evidence>
<feature type="transmembrane region" description="Helical" evidence="7">
    <location>
        <begin position="348"/>
        <end position="370"/>
    </location>
</feature>
<accession>A0A7I9ZM48</accession>
<dbReference type="InterPro" id="IPR024962">
    <property type="entry name" value="YukD-like"/>
</dbReference>
<feature type="transmembrane region" description="Helical" evidence="7">
    <location>
        <begin position="260"/>
        <end position="276"/>
    </location>
</feature>
<evidence type="ECO:0000259" key="8">
    <source>
        <dbReference type="Pfam" id="PF19053"/>
    </source>
</evidence>
<dbReference type="AlphaFoldDB" id="A0A7I9ZM48"/>
<feature type="transmembrane region" description="Helical" evidence="7">
    <location>
        <begin position="134"/>
        <end position="153"/>
    </location>
</feature>
<feature type="transmembrane region" description="Helical" evidence="7">
    <location>
        <begin position="187"/>
        <end position="212"/>
    </location>
</feature>
<feature type="transmembrane region" description="Helical" evidence="7">
    <location>
        <begin position="110"/>
        <end position="128"/>
    </location>
</feature>